<proteinExistence type="predicted"/>
<dbReference type="Gene3D" id="3.30.420.10">
    <property type="entry name" value="Ribonuclease H-like superfamily/Ribonuclease H"/>
    <property type="match status" value="1"/>
</dbReference>
<dbReference type="GO" id="GO:0008408">
    <property type="term" value="F:3'-5' exonuclease activity"/>
    <property type="evidence" value="ECO:0007669"/>
    <property type="project" value="InterPro"/>
</dbReference>
<dbReference type="Pfam" id="PF01612">
    <property type="entry name" value="DNA_pol_A_exo1"/>
    <property type="match status" value="1"/>
</dbReference>
<dbReference type="STRING" id="543379.A0A232EI19"/>
<feature type="domain" description="3'-5' exonuclease" evidence="1">
    <location>
        <begin position="34"/>
        <end position="128"/>
    </location>
</feature>
<accession>A0A232EI19</accession>
<dbReference type="InterPro" id="IPR012337">
    <property type="entry name" value="RNaseH-like_sf"/>
</dbReference>
<gene>
    <name evidence="2" type="ORF">TSAR_016834</name>
</gene>
<dbReference type="GO" id="GO:0006139">
    <property type="term" value="P:nucleobase-containing compound metabolic process"/>
    <property type="evidence" value="ECO:0007669"/>
    <property type="project" value="InterPro"/>
</dbReference>
<name>A0A232EI19_9HYME</name>
<comment type="caution">
    <text evidence="2">The sequence shown here is derived from an EMBL/GenBank/DDBJ whole genome shotgun (WGS) entry which is preliminary data.</text>
</comment>
<dbReference type="InterPro" id="IPR002562">
    <property type="entry name" value="3'-5'_exonuclease_dom"/>
</dbReference>
<dbReference type="Proteomes" id="UP000215335">
    <property type="component" value="Unassembled WGS sequence"/>
</dbReference>
<dbReference type="EMBL" id="NNAY01004375">
    <property type="protein sequence ID" value="OXU17984.1"/>
    <property type="molecule type" value="Genomic_DNA"/>
</dbReference>
<evidence type="ECO:0000259" key="1">
    <source>
        <dbReference type="Pfam" id="PF01612"/>
    </source>
</evidence>
<protein>
    <recommendedName>
        <fullName evidence="1">3'-5' exonuclease domain-containing protein</fullName>
    </recommendedName>
</protein>
<evidence type="ECO:0000313" key="3">
    <source>
        <dbReference type="Proteomes" id="UP000215335"/>
    </source>
</evidence>
<evidence type="ECO:0000313" key="2">
    <source>
        <dbReference type="EMBL" id="OXU17984.1"/>
    </source>
</evidence>
<dbReference type="GO" id="GO:0003676">
    <property type="term" value="F:nucleic acid binding"/>
    <property type="evidence" value="ECO:0007669"/>
    <property type="project" value="InterPro"/>
</dbReference>
<dbReference type="InterPro" id="IPR036397">
    <property type="entry name" value="RNaseH_sf"/>
</dbReference>
<dbReference type="SUPFAM" id="SSF53098">
    <property type="entry name" value="Ribonuclease H-like"/>
    <property type="match status" value="1"/>
</dbReference>
<sequence>SCYTSRLHETTLSFFFLIGPRTLSARAASASRLPAQTHRLPELQELLGSKDLLKVGVASFDDEMKIAKDYDCQVVGTVVLRMLTQQNSLPSSKSLAELCVYYLNSELDTILEVKYSNWNKDSLTVEQMA</sequence>
<keyword evidence="3" id="KW-1185">Reference proteome</keyword>
<dbReference type="AlphaFoldDB" id="A0A232EI19"/>
<reference evidence="2 3" key="1">
    <citation type="journal article" date="2017" name="Curr. Biol.">
        <title>The Evolution of Venom by Co-option of Single-Copy Genes.</title>
        <authorList>
            <person name="Martinson E.O."/>
            <person name="Mrinalini"/>
            <person name="Kelkar Y.D."/>
            <person name="Chang C.H."/>
            <person name="Werren J.H."/>
        </authorList>
    </citation>
    <scope>NUCLEOTIDE SEQUENCE [LARGE SCALE GENOMIC DNA]</scope>
    <source>
        <strain evidence="2 3">Alberta</strain>
        <tissue evidence="2">Whole body</tissue>
    </source>
</reference>
<organism evidence="2 3">
    <name type="scientific">Trichomalopsis sarcophagae</name>
    <dbReference type="NCBI Taxonomy" id="543379"/>
    <lineage>
        <taxon>Eukaryota</taxon>
        <taxon>Metazoa</taxon>
        <taxon>Ecdysozoa</taxon>
        <taxon>Arthropoda</taxon>
        <taxon>Hexapoda</taxon>
        <taxon>Insecta</taxon>
        <taxon>Pterygota</taxon>
        <taxon>Neoptera</taxon>
        <taxon>Endopterygota</taxon>
        <taxon>Hymenoptera</taxon>
        <taxon>Apocrita</taxon>
        <taxon>Proctotrupomorpha</taxon>
        <taxon>Chalcidoidea</taxon>
        <taxon>Pteromalidae</taxon>
        <taxon>Pteromalinae</taxon>
        <taxon>Trichomalopsis</taxon>
    </lineage>
</organism>
<feature type="non-terminal residue" evidence="2">
    <location>
        <position position="1"/>
    </location>
</feature>